<gene>
    <name evidence="1" type="ORF">GCM10009825_03470</name>
</gene>
<dbReference type="RefSeq" id="WP_344361364.1">
    <property type="nucleotide sequence ID" value="NZ_BAAAQB010000006.1"/>
</dbReference>
<sequence length="253" mass="26249">MNHKLRVLVRVDVDPAHVTLEVTGCVTQSDSAALLHIVRRACRLGAGAEVVINLHGASHLDPEVLLDLRRLADSGPLPAPDAGDSAVPVLVRLTLDEPAVLPICLLHVGPDAEVLAGLETDFRAGPVTVSAGTSEPAGLLDVGFGSGPDSGTGDANSPLAAETGGVNDFGTINGLALSEYFEGTLDPAATVRALSDTALCRLADALYRHLDTSSPSFGAHTWYELAAEELQNRHLTEGDGPEEEELASDTALA</sequence>
<organism evidence="1 2">
    <name type="scientific">Arthrobacter humicola</name>
    <dbReference type="NCBI Taxonomy" id="409291"/>
    <lineage>
        <taxon>Bacteria</taxon>
        <taxon>Bacillati</taxon>
        <taxon>Actinomycetota</taxon>
        <taxon>Actinomycetes</taxon>
        <taxon>Micrococcales</taxon>
        <taxon>Micrococcaceae</taxon>
        <taxon>Arthrobacter</taxon>
    </lineage>
</organism>
<reference evidence="2" key="1">
    <citation type="journal article" date="2019" name="Int. J. Syst. Evol. Microbiol.">
        <title>The Global Catalogue of Microorganisms (GCM) 10K type strain sequencing project: providing services to taxonomists for standard genome sequencing and annotation.</title>
        <authorList>
            <consortium name="The Broad Institute Genomics Platform"/>
            <consortium name="The Broad Institute Genome Sequencing Center for Infectious Disease"/>
            <person name="Wu L."/>
            <person name="Ma J."/>
        </authorList>
    </citation>
    <scope>NUCLEOTIDE SEQUENCE [LARGE SCALE GENOMIC DNA]</scope>
    <source>
        <strain evidence="2">JCM 15921</strain>
    </source>
</reference>
<accession>A0ABP5K887</accession>
<protein>
    <recommendedName>
        <fullName evidence="3">STAS domain-containing protein</fullName>
    </recommendedName>
</protein>
<dbReference type="Proteomes" id="UP001500102">
    <property type="component" value="Unassembled WGS sequence"/>
</dbReference>
<name>A0ABP5K887_9MICC</name>
<dbReference type="EMBL" id="BAAAQB010000006">
    <property type="protein sequence ID" value="GAA2126374.1"/>
    <property type="molecule type" value="Genomic_DNA"/>
</dbReference>
<evidence type="ECO:0008006" key="3">
    <source>
        <dbReference type="Google" id="ProtNLM"/>
    </source>
</evidence>
<comment type="caution">
    <text evidence="1">The sequence shown here is derived from an EMBL/GenBank/DDBJ whole genome shotgun (WGS) entry which is preliminary data.</text>
</comment>
<evidence type="ECO:0000313" key="2">
    <source>
        <dbReference type="Proteomes" id="UP001500102"/>
    </source>
</evidence>
<keyword evidence="2" id="KW-1185">Reference proteome</keyword>
<proteinExistence type="predicted"/>
<evidence type="ECO:0000313" key="1">
    <source>
        <dbReference type="EMBL" id="GAA2126374.1"/>
    </source>
</evidence>